<dbReference type="GO" id="GO:0005524">
    <property type="term" value="F:ATP binding"/>
    <property type="evidence" value="ECO:0007669"/>
    <property type="project" value="UniProtKB-KW"/>
</dbReference>
<dbReference type="FunFam" id="1.10.287.130:FF:000004">
    <property type="entry name" value="Ethylene receptor 1"/>
    <property type="match status" value="1"/>
</dbReference>
<dbReference type="Gene3D" id="1.10.287.130">
    <property type="match status" value="1"/>
</dbReference>
<dbReference type="HOGENOM" id="CLU_000445_114_15_6"/>
<reference evidence="17 18" key="1">
    <citation type="submission" date="2011-11" db="EMBL/GenBank/DDBJ databases">
        <title>Improved High-Quality Draft sequence of Beggiatoa alba B18lD.</title>
        <authorList>
            <consortium name="US DOE Joint Genome Institute"/>
            <person name="Lucas S."/>
            <person name="Han J."/>
            <person name="Lapidus A."/>
            <person name="Cheng J.-F."/>
            <person name="Goodwin L."/>
            <person name="Pitluck S."/>
            <person name="Peters L."/>
            <person name="Mikhailova N."/>
            <person name="Held B."/>
            <person name="Detter J.C."/>
            <person name="Han C."/>
            <person name="Tapia R."/>
            <person name="Land M."/>
            <person name="Hauser L."/>
            <person name="Kyrpides N."/>
            <person name="Ivanova N."/>
            <person name="Pagani I."/>
            <person name="Samuel K."/>
            <person name="Teske A."/>
            <person name="Mueller J."/>
            <person name="Woyke T."/>
        </authorList>
    </citation>
    <scope>NUCLEOTIDE SEQUENCE [LARGE SCALE GENOMIC DNA]</scope>
    <source>
        <strain evidence="17 18">B18LD</strain>
    </source>
</reference>
<dbReference type="SUPFAM" id="SSF47384">
    <property type="entry name" value="Homodimeric domain of signal transducing histidine kinase"/>
    <property type="match status" value="1"/>
</dbReference>
<evidence type="ECO:0000256" key="10">
    <source>
        <dbReference type="ARBA" id="ARBA00022989"/>
    </source>
</evidence>
<evidence type="ECO:0000256" key="13">
    <source>
        <dbReference type="PROSITE-ProRule" id="PRU00169"/>
    </source>
</evidence>
<evidence type="ECO:0000256" key="7">
    <source>
        <dbReference type="ARBA" id="ARBA00022741"/>
    </source>
</evidence>
<dbReference type="InterPro" id="IPR036890">
    <property type="entry name" value="HATPase_C_sf"/>
</dbReference>
<evidence type="ECO:0000256" key="3">
    <source>
        <dbReference type="ARBA" id="ARBA00012438"/>
    </source>
</evidence>
<dbReference type="Gene3D" id="6.10.250.690">
    <property type="match status" value="1"/>
</dbReference>
<dbReference type="InterPro" id="IPR036097">
    <property type="entry name" value="HisK_dim/P_sf"/>
</dbReference>
<keyword evidence="6" id="KW-0812">Transmembrane</keyword>
<accession>I3CKD0</accession>
<dbReference type="FunFam" id="3.30.565.10:FF:000010">
    <property type="entry name" value="Sensor histidine kinase RcsC"/>
    <property type="match status" value="1"/>
</dbReference>
<dbReference type="Gene3D" id="3.40.50.2300">
    <property type="match status" value="2"/>
</dbReference>
<evidence type="ECO:0000256" key="1">
    <source>
        <dbReference type="ARBA" id="ARBA00000085"/>
    </source>
</evidence>
<evidence type="ECO:0000256" key="9">
    <source>
        <dbReference type="ARBA" id="ARBA00022840"/>
    </source>
</evidence>
<evidence type="ECO:0000259" key="16">
    <source>
        <dbReference type="PROSITE" id="PS50110"/>
    </source>
</evidence>
<feature type="domain" description="Response regulatory" evidence="16">
    <location>
        <begin position="13"/>
        <end position="129"/>
    </location>
</feature>
<evidence type="ECO:0000256" key="4">
    <source>
        <dbReference type="ARBA" id="ARBA00022553"/>
    </source>
</evidence>
<evidence type="ECO:0000256" key="2">
    <source>
        <dbReference type="ARBA" id="ARBA00004370"/>
    </source>
</evidence>
<dbReference type="CDD" id="cd00082">
    <property type="entry name" value="HisKA"/>
    <property type="match status" value="1"/>
</dbReference>
<evidence type="ECO:0000259" key="15">
    <source>
        <dbReference type="PROSITE" id="PS50109"/>
    </source>
</evidence>
<dbReference type="InterPro" id="IPR001789">
    <property type="entry name" value="Sig_transdc_resp-reg_receiver"/>
</dbReference>
<evidence type="ECO:0000256" key="6">
    <source>
        <dbReference type="ARBA" id="ARBA00022692"/>
    </source>
</evidence>
<sequence>MQIPTTENTQKPNLLIVDDNPANLRLLVSLLADSGYKVRPVPSGALALSAAQLLPPDLILLDINMPDMNGYEVCQHLKAEEATKHIPVLFISALDDAMDKVHAFRVGGVDYITKPFQPEEVLARIQTHLHISLLQKQLQLAKTEAENAKESAETANRAKSRFLANMSHELRTPLNGILGYAQILRHDSNLTPQQQEGINIIQRSGEYLLTLINDILDLSKIEADRMELYQSDFSLEQFLNNVVDLFRMRAEQKDIRFIYDSPFVRKEKNALPTAIRGDEKRLRQILINLLGNAIKFTEKGQVIFRVEKEHDKICFSVEDTGIGIPSNKLEEVFLPFQQIGSHNQQMEGTGLGLSISNRLVNMMGGKLQITSQLGQGSRFWFTIHLPEAKGFSDNQPSILPKITGYEGQQRKVLIVDDQKFNQLVCKHLLQPLGFEISHAYTGQEAIEKTQELKPDVILMDLVMPEMDGFTTTERIRKLPIASDITIIAASASAFSQDQQRSLASGCDDFIAKPIKADELLKKLKHYLSLTWTYEKPEMTLPIETTFTAPNSEQLKTLLDLTIRGDIEGILEYITILENDNKALQAFTYRVRQMAKNFQLKHIRELVKSLSS</sequence>
<proteinExistence type="predicted"/>
<dbReference type="Pfam" id="PF00512">
    <property type="entry name" value="HisKA"/>
    <property type="match status" value="1"/>
</dbReference>
<dbReference type="SMART" id="SM00388">
    <property type="entry name" value="HisKA"/>
    <property type="match status" value="1"/>
</dbReference>
<keyword evidence="8 17" id="KW-0418">Kinase</keyword>
<dbReference type="Proteomes" id="UP000005744">
    <property type="component" value="Unassembled WGS sequence"/>
</dbReference>
<feature type="domain" description="Histidine kinase" evidence="15">
    <location>
        <begin position="165"/>
        <end position="387"/>
    </location>
</feature>
<gene>
    <name evidence="17" type="ORF">BegalDRAFT_3252</name>
</gene>
<keyword evidence="4 13" id="KW-0597">Phosphoprotein</keyword>
<dbReference type="STRING" id="395493.BegalDRAFT_3252"/>
<dbReference type="PANTHER" id="PTHR45339:SF1">
    <property type="entry name" value="HYBRID SIGNAL TRANSDUCTION HISTIDINE KINASE J"/>
    <property type="match status" value="1"/>
</dbReference>
<dbReference type="AlphaFoldDB" id="I3CKD0"/>
<dbReference type="CDD" id="cd17546">
    <property type="entry name" value="REC_hyHK_CKI1_RcsC-like"/>
    <property type="match status" value="1"/>
</dbReference>
<name>I3CKD0_9GAMM</name>
<dbReference type="eggNOG" id="COG2205">
    <property type="taxonomic scope" value="Bacteria"/>
</dbReference>
<feature type="modified residue" description="4-aspartylphosphate" evidence="13">
    <location>
        <position position="460"/>
    </location>
</feature>
<keyword evidence="7" id="KW-0547">Nucleotide-binding</keyword>
<comment type="subcellular location">
    <subcellularLocation>
        <location evidence="2">Membrane</location>
    </subcellularLocation>
</comment>
<dbReference type="InterPro" id="IPR003661">
    <property type="entry name" value="HisK_dim/P_dom"/>
</dbReference>
<dbReference type="OrthoDB" id="9797243at2"/>
<evidence type="ECO:0000256" key="8">
    <source>
        <dbReference type="ARBA" id="ARBA00022777"/>
    </source>
</evidence>
<dbReference type="PROSITE" id="PS50109">
    <property type="entry name" value="HIS_KIN"/>
    <property type="match status" value="1"/>
</dbReference>
<evidence type="ECO:0000256" key="14">
    <source>
        <dbReference type="SAM" id="Coils"/>
    </source>
</evidence>
<dbReference type="RefSeq" id="WP_002691815.1">
    <property type="nucleotide sequence ID" value="NZ_JH600070.1"/>
</dbReference>
<keyword evidence="10" id="KW-1133">Transmembrane helix</keyword>
<dbReference type="PROSITE" id="PS50110">
    <property type="entry name" value="RESPONSE_REGULATORY"/>
    <property type="match status" value="2"/>
</dbReference>
<keyword evidence="12" id="KW-0472">Membrane</keyword>
<dbReference type="EC" id="2.7.13.3" evidence="3"/>
<evidence type="ECO:0000256" key="11">
    <source>
        <dbReference type="ARBA" id="ARBA00023012"/>
    </source>
</evidence>
<evidence type="ECO:0000256" key="12">
    <source>
        <dbReference type="ARBA" id="ARBA00023136"/>
    </source>
</evidence>
<feature type="domain" description="Response regulatory" evidence="16">
    <location>
        <begin position="411"/>
        <end position="527"/>
    </location>
</feature>
<dbReference type="Gene3D" id="3.30.565.10">
    <property type="entry name" value="Histidine kinase-like ATPase, C-terminal domain"/>
    <property type="match status" value="1"/>
</dbReference>
<feature type="coiled-coil region" evidence="14">
    <location>
        <begin position="131"/>
        <end position="158"/>
    </location>
</feature>
<keyword evidence="11" id="KW-0902">Two-component regulatory system</keyword>
<protein>
    <recommendedName>
        <fullName evidence="3">histidine kinase</fullName>
        <ecNumber evidence="3">2.7.13.3</ecNumber>
    </recommendedName>
</protein>
<dbReference type="InterPro" id="IPR011006">
    <property type="entry name" value="CheY-like_superfamily"/>
</dbReference>
<dbReference type="InterPro" id="IPR004358">
    <property type="entry name" value="Sig_transdc_His_kin-like_C"/>
</dbReference>
<comment type="catalytic activity">
    <reaction evidence="1">
        <text>ATP + protein L-histidine = ADP + protein N-phospho-L-histidine.</text>
        <dbReference type="EC" id="2.7.13.3"/>
    </reaction>
</comment>
<dbReference type="SUPFAM" id="SSF55874">
    <property type="entry name" value="ATPase domain of HSP90 chaperone/DNA topoisomerase II/histidine kinase"/>
    <property type="match status" value="1"/>
</dbReference>
<dbReference type="SUPFAM" id="SSF52172">
    <property type="entry name" value="CheY-like"/>
    <property type="match status" value="2"/>
</dbReference>
<dbReference type="Pfam" id="PF02518">
    <property type="entry name" value="HATPase_c"/>
    <property type="match status" value="1"/>
</dbReference>
<dbReference type="PANTHER" id="PTHR45339">
    <property type="entry name" value="HYBRID SIGNAL TRANSDUCTION HISTIDINE KINASE J"/>
    <property type="match status" value="1"/>
</dbReference>
<evidence type="ECO:0000313" key="17">
    <source>
        <dbReference type="EMBL" id="EIJ44073.1"/>
    </source>
</evidence>
<organism evidence="17 18">
    <name type="scientific">Beggiatoa alba B18LD</name>
    <dbReference type="NCBI Taxonomy" id="395493"/>
    <lineage>
        <taxon>Bacteria</taxon>
        <taxon>Pseudomonadati</taxon>
        <taxon>Pseudomonadota</taxon>
        <taxon>Gammaproteobacteria</taxon>
        <taxon>Thiotrichales</taxon>
        <taxon>Thiotrichaceae</taxon>
        <taxon>Beggiatoa</taxon>
    </lineage>
</organism>
<dbReference type="GO" id="GO:0000155">
    <property type="term" value="F:phosphorelay sensor kinase activity"/>
    <property type="evidence" value="ECO:0007669"/>
    <property type="project" value="InterPro"/>
</dbReference>
<dbReference type="eggNOG" id="COG3706">
    <property type="taxonomic scope" value="Bacteria"/>
</dbReference>
<keyword evidence="5" id="KW-0808">Transferase</keyword>
<dbReference type="SMART" id="SM00448">
    <property type="entry name" value="REC"/>
    <property type="match status" value="2"/>
</dbReference>
<dbReference type="InterPro" id="IPR003594">
    <property type="entry name" value="HATPase_dom"/>
</dbReference>
<keyword evidence="14" id="KW-0175">Coiled coil</keyword>
<keyword evidence="9" id="KW-0067">ATP-binding</keyword>
<dbReference type="GO" id="GO:0016020">
    <property type="term" value="C:membrane"/>
    <property type="evidence" value="ECO:0007669"/>
    <property type="project" value="UniProtKB-SubCell"/>
</dbReference>
<dbReference type="PRINTS" id="PR00344">
    <property type="entry name" value="BCTRLSENSOR"/>
</dbReference>
<dbReference type="eggNOG" id="COG3437">
    <property type="taxonomic scope" value="Bacteria"/>
</dbReference>
<dbReference type="SMART" id="SM00387">
    <property type="entry name" value="HATPase_c"/>
    <property type="match status" value="1"/>
</dbReference>
<dbReference type="CDD" id="cd16922">
    <property type="entry name" value="HATPase_EvgS-ArcB-TorS-like"/>
    <property type="match status" value="1"/>
</dbReference>
<evidence type="ECO:0000256" key="5">
    <source>
        <dbReference type="ARBA" id="ARBA00022679"/>
    </source>
</evidence>
<dbReference type="Pfam" id="PF00072">
    <property type="entry name" value="Response_reg"/>
    <property type="match status" value="2"/>
</dbReference>
<evidence type="ECO:0000313" key="18">
    <source>
        <dbReference type="Proteomes" id="UP000005744"/>
    </source>
</evidence>
<keyword evidence="18" id="KW-1185">Reference proteome</keyword>
<feature type="modified residue" description="4-aspartylphosphate" evidence="13">
    <location>
        <position position="62"/>
    </location>
</feature>
<dbReference type="EMBL" id="JH600070">
    <property type="protein sequence ID" value="EIJ44073.1"/>
    <property type="molecule type" value="Genomic_DNA"/>
</dbReference>
<dbReference type="InterPro" id="IPR005467">
    <property type="entry name" value="His_kinase_dom"/>
</dbReference>